<dbReference type="InterPro" id="IPR052043">
    <property type="entry name" value="PolySaccharide_Degr_Enz"/>
</dbReference>
<dbReference type="PANTHER" id="PTHR33886:SF8">
    <property type="entry name" value="UNSATURATED RHAMNOGALACTURONAN HYDROLASE (EUROFUNG)"/>
    <property type="match status" value="1"/>
</dbReference>
<dbReference type="HOGENOM" id="CLU_038720_1_0_9"/>
<organism evidence="2 3">
    <name type="scientific">Paenibacillus mucilaginosus (strain KNP414)</name>
    <dbReference type="NCBI Taxonomy" id="1036673"/>
    <lineage>
        <taxon>Bacteria</taxon>
        <taxon>Bacillati</taxon>
        <taxon>Bacillota</taxon>
        <taxon>Bacilli</taxon>
        <taxon>Bacillales</taxon>
        <taxon>Paenibacillaceae</taxon>
        <taxon>Paenibacillus</taxon>
    </lineage>
</organism>
<dbReference type="PANTHER" id="PTHR33886">
    <property type="entry name" value="UNSATURATED RHAMNOGALACTURONAN HYDROLASE (EUROFUNG)"/>
    <property type="match status" value="1"/>
</dbReference>
<evidence type="ECO:0000256" key="1">
    <source>
        <dbReference type="ARBA" id="ARBA00022801"/>
    </source>
</evidence>
<keyword evidence="1 2" id="KW-0378">Hydrolase</keyword>
<dbReference type="Pfam" id="PF07470">
    <property type="entry name" value="Glyco_hydro_88"/>
    <property type="match status" value="1"/>
</dbReference>
<dbReference type="AlphaFoldDB" id="F8FKD3"/>
<dbReference type="Gene3D" id="1.50.10.10">
    <property type="match status" value="1"/>
</dbReference>
<dbReference type="PATRIC" id="fig|1036673.3.peg.5853"/>
<dbReference type="KEGG" id="pms:KNP414_06293"/>
<dbReference type="GO" id="GO:0005975">
    <property type="term" value="P:carbohydrate metabolic process"/>
    <property type="evidence" value="ECO:0007669"/>
    <property type="project" value="InterPro"/>
</dbReference>
<dbReference type="EMBL" id="CP002869">
    <property type="protein sequence ID" value="AEI44814.1"/>
    <property type="molecule type" value="Genomic_DNA"/>
</dbReference>
<evidence type="ECO:0000313" key="2">
    <source>
        <dbReference type="EMBL" id="AEI44814.1"/>
    </source>
</evidence>
<protein>
    <submittedName>
        <fullName evidence="2">Glycosyl hydrolase family 88</fullName>
    </submittedName>
</protein>
<name>F8FKD3_PAEMK</name>
<evidence type="ECO:0000313" key="3">
    <source>
        <dbReference type="Proteomes" id="UP000006620"/>
    </source>
</evidence>
<sequence length="371" mass="42926">MEYGLVDKMKAQYRAEPKWYSVRWHYIEGCILKAYLDSWAQTGSEEDYQFVKGFIDRLYDEEGNIPAVNPAYYNIDQIRMATVLFPLYERERDPKYKRVMDLLYGQLSHYPRTNSGAFWHKSNYPHQVWLDGLYMGQPFYVQYTKQFAEPKEYSDTLAQFRNVRKNIYNEKKRLYSHAYDESRQMFWSDPVTGQSPNVWGRAVGWYVMALVDVLELLEGEEADARFLQQDLQDTIDDMLRHQHSEGMWYQVVDRADHPDNYLESSGTLMMAYAILKGVRLGFLPGEYAGHGKKAFDGTVSRYVREEEGEVLLGGICRSAGLGTHPDTGAVRDGSVDYYLHGEKIVDNNGHGAAPLLMAYNEIKRLLNQAAS</sequence>
<accession>F8FKD3</accession>
<dbReference type="InterPro" id="IPR008928">
    <property type="entry name" value="6-hairpin_glycosidase_sf"/>
</dbReference>
<dbReference type="GO" id="GO:0016787">
    <property type="term" value="F:hydrolase activity"/>
    <property type="evidence" value="ECO:0007669"/>
    <property type="project" value="UniProtKB-KW"/>
</dbReference>
<dbReference type="SUPFAM" id="SSF48208">
    <property type="entry name" value="Six-hairpin glycosidases"/>
    <property type="match status" value="1"/>
</dbReference>
<proteinExistence type="predicted"/>
<reference evidence="2 3" key="2">
    <citation type="journal article" date="2013" name="Genome Announc.">
        <title>Genome Sequence of Growth-Improving Paenibacillus mucilaginosus Strain KNP414.</title>
        <authorList>
            <person name="Lu J.J."/>
            <person name="Wang J.F."/>
            <person name="Hu X.F."/>
        </authorList>
    </citation>
    <scope>NUCLEOTIDE SEQUENCE [LARGE SCALE GENOMIC DNA]</scope>
    <source>
        <strain evidence="2 3">KNP414</strain>
    </source>
</reference>
<dbReference type="Proteomes" id="UP000006620">
    <property type="component" value="Chromosome"/>
</dbReference>
<reference evidence="3" key="1">
    <citation type="submission" date="2011-06" db="EMBL/GenBank/DDBJ databases">
        <title>Complete genome sequence of Paenibacillus mucilaginosus KNP414.</title>
        <authorList>
            <person name="Wang J."/>
            <person name="Hu S."/>
            <person name="Hu X."/>
            <person name="Zhang B."/>
            <person name="Dong D."/>
            <person name="Zhang S."/>
            <person name="Zhao K."/>
            <person name="Wu D."/>
        </authorList>
    </citation>
    <scope>NUCLEOTIDE SEQUENCE [LARGE SCALE GENOMIC DNA]</scope>
    <source>
        <strain evidence="3">KNP414</strain>
    </source>
</reference>
<gene>
    <name evidence="2" type="ordered locus">KNP414_06293</name>
</gene>
<dbReference type="InterPro" id="IPR012341">
    <property type="entry name" value="6hp_glycosidase-like_sf"/>
</dbReference>
<dbReference type="InterPro" id="IPR010905">
    <property type="entry name" value="Glyco_hydro_88"/>
</dbReference>